<evidence type="ECO:0000313" key="2">
    <source>
        <dbReference type="Proteomes" id="UP000800235"/>
    </source>
</evidence>
<gene>
    <name evidence="1" type="ORF">EJ08DRAFT_703018</name>
</gene>
<dbReference type="Proteomes" id="UP000800235">
    <property type="component" value="Unassembled WGS sequence"/>
</dbReference>
<dbReference type="EMBL" id="MU007125">
    <property type="protein sequence ID" value="KAF2418740.1"/>
    <property type="molecule type" value="Genomic_DNA"/>
</dbReference>
<evidence type="ECO:0008006" key="3">
    <source>
        <dbReference type="Google" id="ProtNLM"/>
    </source>
</evidence>
<proteinExistence type="predicted"/>
<accession>A0A9P4NFH8</accession>
<dbReference type="AlphaFoldDB" id="A0A9P4NFH8"/>
<comment type="caution">
    <text evidence="1">The sequence shown here is derived from an EMBL/GenBank/DDBJ whole genome shotgun (WGS) entry which is preliminary data.</text>
</comment>
<reference evidence="1" key="1">
    <citation type="journal article" date="2020" name="Stud. Mycol.">
        <title>101 Dothideomycetes genomes: a test case for predicting lifestyles and emergence of pathogens.</title>
        <authorList>
            <person name="Haridas S."/>
            <person name="Albert R."/>
            <person name="Binder M."/>
            <person name="Bloem J."/>
            <person name="Labutti K."/>
            <person name="Salamov A."/>
            <person name="Andreopoulos B."/>
            <person name="Baker S."/>
            <person name="Barry K."/>
            <person name="Bills G."/>
            <person name="Bluhm B."/>
            <person name="Cannon C."/>
            <person name="Castanera R."/>
            <person name="Culley D."/>
            <person name="Daum C."/>
            <person name="Ezra D."/>
            <person name="Gonzalez J."/>
            <person name="Henrissat B."/>
            <person name="Kuo A."/>
            <person name="Liang C."/>
            <person name="Lipzen A."/>
            <person name="Lutzoni F."/>
            <person name="Magnuson J."/>
            <person name="Mondo S."/>
            <person name="Nolan M."/>
            <person name="Ohm R."/>
            <person name="Pangilinan J."/>
            <person name="Park H.-J."/>
            <person name="Ramirez L."/>
            <person name="Alfaro M."/>
            <person name="Sun H."/>
            <person name="Tritt A."/>
            <person name="Yoshinaga Y."/>
            <person name="Zwiers L.-H."/>
            <person name="Turgeon B."/>
            <person name="Goodwin S."/>
            <person name="Spatafora J."/>
            <person name="Crous P."/>
            <person name="Grigoriev I."/>
        </authorList>
    </citation>
    <scope>NUCLEOTIDE SEQUENCE</scope>
    <source>
        <strain evidence="1">CBS 130266</strain>
    </source>
</reference>
<dbReference type="Pfam" id="PF13365">
    <property type="entry name" value="Trypsin_2"/>
    <property type="match status" value="1"/>
</dbReference>
<sequence length="369" mass="40858">MPSLELETTHKCGPYKPCERYNWNLKKPFIDFISATNAIRDVAHLGFLTAAQHRWIEARGKGRSAVHLATCAVVGRLPRASLLLTNRHVAEGSNETAQLRVLANGIVTDYELLIVHLASDLALIAVSHPFDAQLDVYNGEVAIGERLYGVGFPKGTASLIVCERLETDLSQPHPQDKSALTVLSHQLTEGASGSALMSWQGELAGLCFGSCSSEPGKICCGRSFLVAAKAIIKFYARVMDFWKEIAASLPDVASNLSGEFRLGEYVFDVFTGRDATHVIDEEQLRQGKIRCQQVAEIKFSAANTAANHERGKKEAREDRVIRRAKKKQEQEMYDAREIFTTILYTNCSERDLRALKRAGKYDDEEVAVA</sequence>
<name>A0A9P4NFH8_9PEZI</name>
<dbReference type="SUPFAM" id="SSF50494">
    <property type="entry name" value="Trypsin-like serine proteases"/>
    <property type="match status" value="1"/>
</dbReference>
<keyword evidence="2" id="KW-1185">Reference proteome</keyword>
<organism evidence="1 2">
    <name type="scientific">Tothia fuscella</name>
    <dbReference type="NCBI Taxonomy" id="1048955"/>
    <lineage>
        <taxon>Eukaryota</taxon>
        <taxon>Fungi</taxon>
        <taxon>Dikarya</taxon>
        <taxon>Ascomycota</taxon>
        <taxon>Pezizomycotina</taxon>
        <taxon>Dothideomycetes</taxon>
        <taxon>Pleosporomycetidae</taxon>
        <taxon>Venturiales</taxon>
        <taxon>Cylindrosympodiaceae</taxon>
        <taxon>Tothia</taxon>
    </lineage>
</organism>
<evidence type="ECO:0000313" key="1">
    <source>
        <dbReference type="EMBL" id="KAF2418740.1"/>
    </source>
</evidence>
<dbReference type="Gene3D" id="2.40.10.120">
    <property type="match status" value="1"/>
</dbReference>
<protein>
    <recommendedName>
        <fullName evidence="3">Serine protease</fullName>
    </recommendedName>
</protein>
<dbReference type="InterPro" id="IPR009003">
    <property type="entry name" value="Peptidase_S1_PA"/>
</dbReference>